<dbReference type="EMBL" id="DNZF01000153">
    <property type="protein sequence ID" value="HBK53658.1"/>
    <property type="molecule type" value="Genomic_DNA"/>
</dbReference>
<reference evidence="4 5" key="1">
    <citation type="journal article" date="2018" name="Nat. Biotechnol.">
        <title>A standardized bacterial taxonomy based on genome phylogeny substantially revises the tree of life.</title>
        <authorList>
            <person name="Parks D.H."/>
            <person name="Chuvochina M."/>
            <person name="Waite D.W."/>
            <person name="Rinke C."/>
            <person name="Skarshewski A."/>
            <person name="Chaumeil P.A."/>
            <person name="Hugenholtz P."/>
        </authorList>
    </citation>
    <scope>NUCLEOTIDE SEQUENCE [LARGE SCALE GENOMIC DNA]</scope>
    <source>
        <strain evidence="4">UBA10948</strain>
    </source>
</reference>
<dbReference type="PROSITE" id="PS50045">
    <property type="entry name" value="SIGMA54_INTERACT_4"/>
    <property type="match status" value="1"/>
</dbReference>
<dbReference type="Proteomes" id="UP000263273">
    <property type="component" value="Unassembled WGS sequence"/>
</dbReference>
<dbReference type="GO" id="GO:0006355">
    <property type="term" value="P:regulation of DNA-templated transcription"/>
    <property type="evidence" value="ECO:0007669"/>
    <property type="project" value="InterPro"/>
</dbReference>
<accession>A0A354YWD4</accession>
<dbReference type="InterPro" id="IPR027417">
    <property type="entry name" value="P-loop_NTPase"/>
</dbReference>
<evidence type="ECO:0000256" key="2">
    <source>
        <dbReference type="ARBA" id="ARBA00022840"/>
    </source>
</evidence>
<dbReference type="SUPFAM" id="SSF52540">
    <property type="entry name" value="P-loop containing nucleoside triphosphate hydrolases"/>
    <property type="match status" value="1"/>
</dbReference>
<feature type="non-terminal residue" evidence="4">
    <location>
        <position position="85"/>
    </location>
</feature>
<protein>
    <submittedName>
        <fullName evidence="4">AAA family ATPase</fullName>
    </submittedName>
</protein>
<feature type="non-terminal residue" evidence="4">
    <location>
        <position position="1"/>
    </location>
</feature>
<organism evidence="4 5">
    <name type="scientific">Syntrophomonas wolfei</name>
    <dbReference type="NCBI Taxonomy" id="863"/>
    <lineage>
        <taxon>Bacteria</taxon>
        <taxon>Bacillati</taxon>
        <taxon>Bacillota</taxon>
        <taxon>Clostridia</taxon>
        <taxon>Eubacteriales</taxon>
        <taxon>Syntrophomonadaceae</taxon>
        <taxon>Syntrophomonas</taxon>
    </lineage>
</organism>
<proteinExistence type="predicted"/>
<evidence type="ECO:0000313" key="4">
    <source>
        <dbReference type="EMBL" id="HBK53658.1"/>
    </source>
</evidence>
<dbReference type="AlphaFoldDB" id="A0A354YWD4"/>
<dbReference type="GO" id="GO:0005524">
    <property type="term" value="F:ATP binding"/>
    <property type="evidence" value="ECO:0007669"/>
    <property type="project" value="UniProtKB-KW"/>
</dbReference>
<evidence type="ECO:0000256" key="1">
    <source>
        <dbReference type="ARBA" id="ARBA00022741"/>
    </source>
</evidence>
<gene>
    <name evidence="4" type="ORF">DDZ44_06970</name>
</gene>
<keyword evidence="2" id="KW-0067">ATP-binding</keyword>
<dbReference type="Gene3D" id="3.40.50.300">
    <property type="entry name" value="P-loop containing nucleotide triphosphate hydrolases"/>
    <property type="match status" value="1"/>
</dbReference>
<evidence type="ECO:0000259" key="3">
    <source>
        <dbReference type="PROSITE" id="PS50045"/>
    </source>
</evidence>
<dbReference type="Pfam" id="PF00158">
    <property type="entry name" value="Sigma54_activat"/>
    <property type="match status" value="1"/>
</dbReference>
<dbReference type="PANTHER" id="PTHR32071">
    <property type="entry name" value="TRANSCRIPTIONAL REGULATORY PROTEIN"/>
    <property type="match status" value="1"/>
</dbReference>
<name>A0A354YWD4_9FIRM</name>
<feature type="domain" description="Sigma-54 factor interaction" evidence="3">
    <location>
        <begin position="1"/>
        <end position="85"/>
    </location>
</feature>
<comment type="caution">
    <text evidence="4">The sequence shown here is derived from an EMBL/GenBank/DDBJ whole genome shotgun (WGS) entry which is preliminary data.</text>
</comment>
<sequence length="85" mass="10157">QSKEINRVGGRQAQKVDVRILAATNRNLLEMVQKKEFREDLYYRLNVIPILIPPIRERKEDIPVLIMHFIALFNRKYKLNKRISP</sequence>
<dbReference type="InterPro" id="IPR002078">
    <property type="entry name" value="Sigma_54_int"/>
</dbReference>
<evidence type="ECO:0000313" key="5">
    <source>
        <dbReference type="Proteomes" id="UP000263273"/>
    </source>
</evidence>
<dbReference type="Gene3D" id="1.10.8.60">
    <property type="match status" value="1"/>
</dbReference>
<keyword evidence="1" id="KW-0547">Nucleotide-binding</keyword>